<reference evidence="5" key="1">
    <citation type="journal article" date="2019" name="Int. J. Syst. Evol. Microbiol.">
        <title>The Global Catalogue of Microorganisms (GCM) 10K type strain sequencing project: providing services to taxonomists for standard genome sequencing and annotation.</title>
        <authorList>
            <consortium name="The Broad Institute Genomics Platform"/>
            <consortium name="The Broad Institute Genome Sequencing Center for Infectious Disease"/>
            <person name="Wu L."/>
            <person name="Ma J."/>
        </authorList>
    </citation>
    <scope>NUCLEOTIDE SEQUENCE [LARGE SCALE GENOMIC DNA]</scope>
    <source>
        <strain evidence="5">CAIM 431</strain>
    </source>
</reference>
<dbReference type="InterPro" id="IPR007060">
    <property type="entry name" value="FtsL/DivIC"/>
</dbReference>
<keyword evidence="5" id="KW-1185">Reference proteome</keyword>
<protein>
    <submittedName>
        <fullName evidence="4">Septum formation initiator family protein</fullName>
    </submittedName>
</protein>
<evidence type="ECO:0000313" key="4">
    <source>
        <dbReference type="EMBL" id="MFD1888720.1"/>
    </source>
</evidence>
<keyword evidence="1" id="KW-0175">Coiled coil</keyword>
<evidence type="ECO:0000256" key="3">
    <source>
        <dbReference type="SAM" id="Phobius"/>
    </source>
</evidence>
<accession>A0ABW4RS98</accession>
<keyword evidence="3" id="KW-1133">Transmembrane helix</keyword>
<comment type="caution">
    <text evidence="4">The sequence shown here is derived from an EMBL/GenBank/DDBJ whole genome shotgun (WGS) entry which is preliminary data.</text>
</comment>
<sequence>MATKPSHNGPGRGNPRSRTVSRPRPNASRSSKAGDGERRGIRSQQALAPVATALSAPPRLMRGVGLTRRAIAFLVVVAILVLSYASSLRVYLRQEQDMATAQQQIVERTRANEELQREIERWKDADFVRTQARERLGWVMPGETGYRVVGPDGKPMGGGVTITSTSTVPEGEHATAWWDRLGGSIATADEPLVAEQDEPVLTAPADPDETPSATPKATPKR</sequence>
<keyword evidence="3" id="KW-0472">Membrane</keyword>
<dbReference type="Pfam" id="PF04977">
    <property type="entry name" value="DivIC"/>
    <property type="match status" value="1"/>
</dbReference>
<name>A0ABW4RS98_9ACTN</name>
<evidence type="ECO:0000256" key="1">
    <source>
        <dbReference type="SAM" id="Coils"/>
    </source>
</evidence>
<dbReference type="Proteomes" id="UP001597326">
    <property type="component" value="Unassembled WGS sequence"/>
</dbReference>
<feature type="region of interest" description="Disordered" evidence="2">
    <location>
        <begin position="187"/>
        <end position="221"/>
    </location>
</feature>
<proteinExistence type="predicted"/>
<evidence type="ECO:0000256" key="2">
    <source>
        <dbReference type="SAM" id="MobiDB-lite"/>
    </source>
</evidence>
<feature type="coiled-coil region" evidence="1">
    <location>
        <begin position="98"/>
        <end position="125"/>
    </location>
</feature>
<feature type="transmembrane region" description="Helical" evidence="3">
    <location>
        <begin position="70"/>
        <end position="92"/>
    </location>
</feature>
<organism evidence="4 5">
    <name type="scientific">Luteococcus peritonei</name>
    <dbReference type="NCBI Taxonomy" id="88874"/>
    <lineage>
        <taxon>Bacteria</taxon>
        <taxon>Bacillati</taxon>
        <taxon>Actinomycetota</taxon>
        <taxon>Actinomycetes</taxon>
        <taxon>Propionibacteriales</taxon>
        <taxon>Propionibacteriaceae</taxon>
        <taxon>Luteococcus</taxon>
    </lineage>
</organism>
<keyword evidence="3" id="KW-0812">Transmembrane</keyword>
<gene>
    <name evidence="4" type="ORF">ACFSCS_00770</name>
</gene>
<dbReference type="EMBL" id="JBHUFZ010000002">
    <property type="protein sequence ID" value="MFD1888720.1"/>
    <property type="molecule type" value="Genomic_DNA"/>
</dbReference>
<feature type="region of interest" description="Disordered" evidence="2">
    <location>
        <begin position="1"/>
        <end position="46"/>
    </location>
</feature>
<evidence type="ECO:0000313" key="5">
    <source>
        <dbReference type="Proteomes" id="UP001597326"/>
    </source>
</evidence>
<dbReference type="RefSeq" id="WP_386751292.1">
    <property type="nucleotide sequence ID" value="NZ_BAAAIX010000002.1"/>
</dbReference>